<keyword evidence="4" id="KW-0804">Transcription</keyword>
<dbReference type="SUPFAM" id="SSF118290">
    <property type="entry name" value="WRKY DNA-binding domain"/>
    <property type="match status" value="1"/>
</dbReference>
<dbReference type="InterPro" id="IPR044810">
    <property type="entry name" value="WRKY_plant"/>
</dbReference>
<dbReference type="InterPro" id="IPR036576">
    <property type="entry name" value="WRKY_dom_sf"/>
</dbReference>
<protein>
    <recommendedName>
        <fullName evidence="7">WRKY domain-containing protein</fullName>
    </recommendedName>
</protein>
<dbReference type="GO" id="GO:0005634">
    <property type="term" value="C:nucleus"/>
    <property type="evidence" value="ECO:0000318"/>
    <property type="project" value="GO_Central"/>
</dbReference>
<feature type="region of interest" description="Disordered" evidence="6">
    <location>
        <begin position="79"/>
        <end position="117"/>
    </location>
</feature>
<evidence type="ECO:0000256" key="5">
    <source>
        <dbReference type="ARBA" id="ARBA00023242"/>
    </source>
</evidence>
<evidence type="ECO:0000313" key="10">
    <source>
        <dbReference type="Proteomes" id="UP000008810"/>
    </source>
</evidence>
<keyword evidence="2" id="KW-0805">Transcription regulation</keyword>
<name>I1GR43_BRADI</name>
<dbReference type="PANTHER" id="PTHR31282">
    <property type="entry name" value="WRKY TRANSCRIPTION FACTOR 21-RELATED"/>
    <property type="match status" value="1"/>
</dbReference>
<dbReference type="Gene3D" id="2.20.25.80">
    <property type="entry name" value="WRKY domain"/>
    <property type="match status" value="1"/>
</dbReference>
<dbReference type="GO" id="GO:0006355">
    <property type="term" value="P:regulation of DNA-templated transcription"/>
    <property type="evidence" value="ECO:0000318"/>
    <property type="project" value="GO_Central"/>
</dbReference>
<evidence type="ECO:0000259" key="7">
    <source>
        <dbReference type="PROSITE" id="PS50811"/>
    </source>
</evidence>
<dbReference type="GO" id="GO:0003700">
    <property type="term" value="F:DNA-binding transcription factor activity"/>
    <property type="evidence" value="ECO:0000318"/>
    <property type="project" value="GO_Central"/>
</dbReference>
<dbReference type="AlphaFoldDB" id="I1GR43"/>
<evidence type="ECO:0000256" key="1">
    <source>
        <dbReference type="ARBA" id="ARBA00004123"/>
    </source>
</evidence>
<gene>
    <name evidence="9" type="primary">LOC100829747</name>
    <name evidence="8" type="ORF">BRADI_1g17660v3</name>
</gene>
<reference evidence="8" key="2">
    <citation type="submission" date="2017-06" db="EMBL/GenBank/DDBJ databases">
        <title>WGS assembly of Brachypodium distachyon.</title>
        <authorList>
            <consortium name="The International Brachypodium Initiative"/>
            <person name="Lucas S."/>
            <person name="Harmon-Smith M."/>
            <person name="Lail K."/>
            <person name="Tice H."/>
            <person name="Grimwood J."/>
            <person name="Bruce D."/>
            <person name="Barry K."/>
            <person name="Shu S."/>
            <person name="Lindquist E."/>
            <person name="Wang M."/>
            <person name="Pitluck S."/>
            <person name="Vogel J.P."/>
            <person name="Garvin D.F."/>
            <person name="Mockler T.C."/>
            <person name="Schmutz J."/>
            <person name="Rokhsar D."/>
            <person name="Bevan M.W."/>
        </authorList>
    </citation>
    <scope>NUCLEOTIDE SEQUENCE</scope>
    <source>
        <strain evidence="8">Bd21</strain>
    </source>
</reference>
<keyword evidence="3" id="KW-0238">DNA-binding</keyword>
<evidence type="ECO:0000313" key="8">
    <source>
        <dbReference type="EMBL" id="PNT74568.1"/>
    </source>
</evidence>
<evidence type="ECO:0000313" key="9">
    <source>
        <dbReference type="EnsemblPlants" id="PNT74568"/>
    </source>
</evidence>
<dbReference type="EnsemblPlants" id="PNT74568">
    <property type="protein sequence ID" value="PNT74568"/>
    <property type="gene ID" value="BRADI_1g17660v3"/>
</dbReference>
<evidence type="ECO:0000256" key="4">
    <source>
        <dbReference type="ARBA" id="ARBA00023163"/>
    </source>
</evidence>
<dbReference type="RefSeq" id="XP_003559789.1">
    <property type="nucleotide sequence ID" value="XM_003559741.4"/>
</dbReference>
<dbReference type="OMA" id="EPHEVMD"/>
<accession>I1GR43</accession>
<organism evidence="9">
    <name type="scientific">Brachypodium distachyon</name>
    <name type="common">Purple false brome</name>
    <name type="synonym">Trachynia distachya</name>
    <dbReference type="NCBI Taxonomy" id="15368"/>
    <lineage>
        <taxon>Eukaryota</taxon>
        <taxon>Viridiplantae</taxon>
        <taxon>Streptophyta</taxon>
        <taxon>Embryophyta</taxon>
        <taxon>Tracheophyta</taxon>
        <taxon>Spermatophyta</taxon>
        <taxon>Magnoliopsida</taxon>
        <taxon>Liliopsida</taxon>
        <taxon>Poales</taxon>
        <taxon>Poaceae</taxon>
        <taxon>BOP clade</taxon>
        <taxon>Pooideae</taxon>
        <taxon>Stipodae</taxon>
        <taxon>Brachypodieae</taxon>
        <taxon>Brachypodium</taxon>
    </lineage>
</organism>
<feature type="compositionally biased region" description="Low complexity" evidence="6">
    <location>
        <begin position="97"/>
        <end position="107"/>
    </location>
</feature>
<dbReference type="EMBL" id="CM000880">
    <property type="protein sequence ID" value="PNT74568.1"/>
    <property type="molecule type" value="Genomic_DNA"/>
</dbReference>
<dbReference type="Pfam" id="PF03106">
    <property type="entry name" value="WRKY"/>
    <property type="match status" value="1"/>
</dbReference>
<dbReference type="eggNOG" id="ENOG502RYCZ">
    <property type="taxonomic scope" value="Eukaryota"/>
</dbReference>
<keyword evidence="10" id="KW-1185">Reference proteome</keyword>
<feature type="domain" description="WRKY" evidence="7">
    <location>
        <begin position="122"/>
        <end position="190"/>
    </location>
</feature>
<evidence type="ECO:0000256" key="2">
    <source>
        <dbReference type="ARBA" id="ARBA00023015"/>
    </source>
</evidence>
<dbReference type="SMART" id="SM00774">
    <property type="entry name" value="WRKY"/>
    <property type="match status" value="1"/>
</dbReference>
<dbReference type="Proteomes" id="UP000008810">
    <property type="component" value="Chromosome 1"/>
</dbReference>
<dbReference type="PROSITE" id="PS50811">
    <property type="entry name" value="WRKY"/>
    <property type="match status" value="1"/>
</dbReference>
<dbReference type="GO" id="GO:0000976">
    <property type="term" value="F:transcription cis-regulatory region binding"/>
    <property type="evidence" value="ECO:0000318"/>
    <property type="project" value="GO_Central"/>
</dbReference>
<dbReference type="HOGENOM" id="CLU_071943_1_0_1"/>
<dbReference type="KEGG" id="bdi:100829747"/>
<reference evidence="9" key="3">
    <citation type="submission" date="2018-08" db="UniProtKB">
        <authorList>
            <consortium name="EnsemblPlants"/>
        </authorList>
    </citation>
    <scope>IDENTIFICATION</scope>
    <source>
        <strain evidence="9">cv. Bd21</strain>
    </source>
</reference>
<reference evidence="8 9" key="1">
    <citation type="journal article" date="2010" name="Nature">
        <title>Genome sequencing and analysis of the model grass Brachypodium distachyon.</title>
        <authorList>
            <consortium name="International Brachypodium Initiative"/>
        </authorList>
    </citation>
    <scope>NUCLEOTIDE SEQUENCE [LARGE SCALE GENOMIC DNA]</scope>
    <source>
        <strain evidence="8">Bd21</strain>
        <strain evidence="9">cv. Bd21</strain>
    </source>
</reference>
<proteinExistence type="predicted"/>
<dbReference type="GeneID" id="100829747"/>
<dbReference type="Gramene" id="PNT74568">
    <property type="protein sequence ID" value="PNT74568"/>
    <property type="gene ID" value="BRADI_1g17660v3"/>
</dbReference>
<dbReference type="OrthoDB" id="2021064at2759"/>
<comment type="subcellular location">
    <subcellularLocation>
        <location evidence="1">Nucleus</location>
    </subcellularLocation>
</comment>
<keyword evidence="5" id="KW-0539">Nucleus</keyword>
<evidence type="ECO:0000256" key="6">
    <source>
        <dbReference type="SAM" id="MobiDB-lite"/>
    </source>
</evidence>
<sequence>MTSHNGGRSSEPPPPQAALYDDLVGVRERAVMLQTVLQGSPVGDAGELMQGMMTRLSSAFSRLGANGGGVVAASGAGSAAATASGAGRRPGGRRTRAGAAAGPVRRSSGSRRRSKSPFIKTETVTTPEDGQSWRKYGQKFIHKSTNPRSYYRCTHKHDQGCKATKQVQKSESNPSEFVISYFGEHTCKDPSTLHLEGAAAPPDHCANLIDFSSINNGTAATASTSAFPHSMLFPGISYSSLPAQGLPAFCEKLTQAAADQVAAEEGQRMAATVPLTVGSAPAEYWPAPGEVDAVDAGISSFPSSPSSLGFTGSFGSFGDDDLFGFDS</sequence>
<dbReference type="InterPro" id="IPR003657">
    <property type="entry name" value="WRKY_dom"/>
</dbReference>
<dbReference type="STRING" id="15368.I1GR43"/>
<evidence type="ECO:0000256" key="3">
    <source>
        <dbReference type="ARBA" id="ARBA00023125"/>
    </source>
</evidence>
<dbReference type="ExpressionAtlas" id="I1GR43">
    <property type="expression patterns" value="differential"/>
</dbReference>